<evidence type="ECO:0000259" key="2">
    <source>
        <dbReference type="SMART" id="SM00563"/>
    </source>
</evidence>
<dbReference type="CDD" id="cd07990">
    <property type="entry name" value="LPLAT_LCLAT1-like"/>
    <property type="match status" value="1"/>
</dbReference>
<dbReference type="NCBIfam" id="NF010621">
    <property type="entry name" value="PRK14014.1"/>
    <property type="match status" value="1"/>
</dbReference>
<evidence type="ECO:0000313" key="4">
    <source>
        <dbReference type="Proteomes" id="UP000239326"/>
    </source>
</evidence>
<keyword evidence="1" id="KW-0812">Transmembrane</keyword>
<keyword evidence="3" id="KW-0012">Acyltransferase</keyword>
<dbReference type="Pfam" id="PF01553">
    <property type="entry name" value="Acyltransferase"/>
    <property type="match status" value="1"/>
</dbReference>
<dbReference type="SUPFAM" id="SSF69593">
    <property type="entry name" value="Glycerol-3-phosphate (1)-acyltransferase"/>
    <property type="match status" value="1"/>
</dbReference>
<accession>A0A2S0N0W2</accession>
<keyword evidence="3" id="KW-0808">Transferase</keyword>
<organism evidence="3 4">
    <name type="scientific">Simplicispira suum</name>
    <dbReference type="NCBI Taxonomy" id="2109915"/>
    <lineage>
        <taxon>Bacteria</taxon>
        <taxon>Pseudomonadati</taxon>
        <taxon>Pseudomonadota</taxon>
        <taxon>Betaproteobacteria</taxon>
        <taxon>Burkholderiales</taxon>
        <taxon>Comamonadaceae</taxon>
        <taxon>Simplicispira</taxon>
    </lineage>
</organism>
<keyword evidence="1" id="KW-0472">Membrane</keyword>
<evidence type="ECO:0000313" key="3">
    <source>
        <dbReference type="EMBL" id="AVO41766.1"/>
    </source>
</evidence>
<dbReference type="KEGG" id="simp:C6571_11170"/>
<dbReference type="RefSeq" id="WP_106446743.1">
    <property type="nucleotide sequence ID" value="NZ_CP027669.1"/>
</dbReference>
<dbReference type="InterPro" id="IPR002123">
    <property type="entry name" value="Plipid/glycerol_acylTrfase"/>
</dbReference>
<proteinExistence type="predicted"/>
<dbReference type="OrthoDB" id="319710at2"/>
<gene>
    <name evidence="3" type="ORF">C6571_11170</name>
</gene>
<dbReference type="SMART" id="SM00563">
    <property type="entry name" value="PlsC"/>
    <property type="match status" value="1"/>
</dbReference>
<sequence>MSAAFKFLFATLVLAVNTLVLVTSMIPVALVKLVLPVQGVRRACDRALMGIAALWMDINGFWLGAVNRGHWDVSGVDGLDPRGWYLVASNHQSWVDIVVLQRVFNRRIPMLKFFTKKELIYVPVIGFAWWALDFPFMQRKGGASARADLEAGRKACAKFRLVPTSVMSFVEGTRFTPAKHAKQNSPFRHLLKPKVGGIGMALESLGDAFTGFLDVTIVYPQGTPTFTDAMAGRMGDVVVRAHLRAIPPQVLPPAGEPVPRAAVQAWVNELWQAKDGEITQLLAPGKDPTA</sequence>
<dbReference type="PANTHER" id="PTHR10983:SF16">
    <property type="entry name" value="LYSOCARDIOLIPIN ACYLTRANSFERASE 1"/>
    <property type="match status" value="1"/>
</dbReference>
<keyword evidence="4" id="KW-1185">Reference proteome</keyword>
<dbReference type="EMBL" id="CP027669">
    <property type="protein sequence ID" value="AVO41766.1"/>
    <property type="molecule type" value="Genomic_DNA"/>
</dbReference>
<keyword evidence="1" id="KW-1133">Transmembrane helix</keyword>
<feature type="domain" description="Phospholipid/glycerol acyltransferase" evidence="2">
    <location>
        <begin position="85"/>
        <end position="220"/>
    </location>
</feature>
<dbReference type="GO" id="GO:0016746">
    <property type="term" value="F:acyltransferase activity"/>
    <property type="evidence" value="ECO:0007669"/>
    <property type="project" value="UniProtKB-KW"/>
</dbReference>
<name>A0A2S0N0W2_9BURK</name>
<dbReference type="Proteomes" id="UP000239326">
    <property type="component" value="Chromosome"/>
</dbReference>
<reference evidence="3 4" key="1">
    <citation type="submission" date="2018-03" db="EMBL/GenBank/DDBJ databases">
        <title>Genome sequencing of Simplicispira sp.</title>
        <authorList>
            <person name="Kim S.-J."/>
            <person name="Heo J."/>
            <person name="Kwon S.-W."/>
        </authorList>
    </citation>
    <scope>NUCLEOTIDE SEQUENCE [LARGE SCALE GENOMIC DNA]</scope>
    <source>
        <strain evidence="3 4">SC1-8</strain>
    </source>
</reference>
<feature type="transmembrane region" description="Helical" evidence="1">
    <location>
        <begin position="12"/>
        <end position="35"/>
    </location>
</feature>
<evidence type="ECO:0000256" key="1">
    <source>
        <dbReference type="SAM" id="Phobius"/>
    </source>
</evidence>
<dbReference type="AlphaFoldDB" id="A0A2S0N0W2"/>
<protein>
    <submittedName>
        <fullName evidence="3">Acyltransferase</fullName>
    </submittedName>
</protein>
<dbReference type="PANTHER" id="PTHR10983">
    <property type="entry name" value="1-ACYLGLYCEROL-3-PHOSPHATE ACYLTRANSFERASE-RELATED"/>
    <property type="match status" value="1"/>
</dbReference>